<keyword evidence="2" id="KW-1185">Reference proteome</keyword>
<gene>
    <name evidence="1" type="ORF">OPT61_g2525</name>
</gene>
<name>A0ACC2IL78_9PLEO</name>
<comment type="caution">
    <text evidence="1">The sequence shown here is derived from an EMBL/GenBank/DDBJ whole genome shotgun (WGS) entry which is preliminary data.</text>
</comment>
<proteinExistence type="predicted"/>
<evidence type="ECO:0000313" key="1">
    <source>
        <dbReference type="EMBL" id="KAJ8115942.1"/>
    </source>
</evidence>
<evidence type="ECO:0000313" key="2">
    <source>
        <dbReference type="Proteomes" id="UP001153331"/>
    </source>
</evidence>
<protein>
    <submittedName>
        <fullName evidence="1">Uncharacterized protein</fullName>
    </submittedName>
</protein>
<accession>A0ACC2IL78</accession>
<dbReference type="EMBL" id="JAPHNI010000115">
    <property type="protein sequence ID" value="KAJ8115942.1"/>
    <property type="molecule type" value="Genomic_DNA"/>
</dbReference>
<sequence length="597" mass="66732">MAKLLAMVSQRRRRNGDAQAYWLAFALSRLAAAEVSPRYPEGCLPTTNLINRTEHSLCSAVVDVFEGHHKTYDNSDPYMIQFPRLSYLGLLSQKLHAFFLPNLIYPDVSSADLWLSYEGVPLKWHYPLGLLYDLYSGVEPAYASDSSSPTHRTELSEDDRQRLPWKLTVHFSDYPIEQLVRLDVEDEVMHDLFRNSVKEADYLRTGTGKTVMFLSEKDSTQLWHAVKQHDFSLYNPINQKLLNPQGAVLRHLPVRIYLPHAADSNDQKATSPGSLRVVQSLVTPNLSSRQPQTVGTALNQILPTLFPSRRSPLLAQAVLHGAVLPLSTNVEDLVRAAAPALAWKMINVQDVLQPCDKAATGLTDAHADSMVKTPAGTPSGTFNLTHRMLHGVTSITATPIKSTRGRTLGPTNPTPRSSASIVVSNITIRFQCWRTIEGMSYRRSEEGQQSRPSNGGYWASTMSSLDTRSPEWSDVTDPVERRKIQNKLAQQRFRAKAREQREDTEREAENRLRAANSYRSPDISQLEERHTLSGLPWGGVSFKHIIAVGQDKERSSQQSSQENSVYAMRAGGSNLDCALPIDSFEDLQGGDPLEHSH</sequence>
<dbReference type="Proteomes" id="UP001153331">
    <property type="component" value="Unassembled WGS sequence"/>
</dbReference>
<organism evidence="1 2">
    <name type="scientific">Boeremia exigua</name>
    <dbReference type="NCBI Taxonomy" id="749465"/>
    <lineage>
        <taxon>Eukaryota</taxon>
        <taxon>Fungi</taxon>
        <taxon>Dikarya</taxon>
        <taxon>Ascomycota</taxon>
        <taxon>Pezizomycotina</taxon>
        <taxon>Dothideomycetes</taxon>
        <taxon>Pleosporomycetidae</taxon>
        <taxon>Pleosporales</taxon>
        <taxon>Pleosporineae</taxon>
        <taxon>Didymellaceae</taxon>
        <taxon>Boeremia</taxon>
    </lineage>
</organism>
<reference evidence="1" key="1">
    <citation type="submission" date="2022-11" db="EMBL/GenBank/DDBJ databases">
        <title>Genome Sequence of Boeremia exigua.</title>
        <authorList>
            <person name="Buettner E."/>
        </authorList>
    </citation>
    <scope>NUCLEOTIDE SEQUENCE</scope>
    <source>
        <strain evidence="1">CU02</strain>
    </source>
</reference>